<evidence type="ECO:0000313" key="2">
    <source>
        <dbReference type="Proteomes" id="UP000001568"/>
    </source>
</evidence>
<evidence type="ECO:0000313" key="1">
    <source>
        <dbReference type="EMBL" id="ABO96921.1"/>
    </source>
</evidence>
<dbReference type="GeneID" id="5002649"/>
<organism evidence="1 2">
    <name type="scientific">Ostreococcus lucimarinus (strain CCE9901)</name>
    <dbReference type="NCBI Taxonomy" id="436017"/>
    <lineage>
        <taxon>Eukaryota</taxon>
        <taxon>Viridiplantae</taxon>
        <taxon>Chlorophyta</taxon>
        <taxon>Mamiellophyceae</taxon>
        <taxon>Mamiellales</taxon>
        <taxon>Bathycoccaceae</taxon>
        <taxon>Ostreococcus</taxon>
    </lineage>
</organism>
<gene>
    <name evidence="1" type="ORF">OSTLU_92993</name>
</gene>
<dbReference type="AlphaFoldDB" id="A4RZU3"/>
<protein>
    <recommendedName>
        <fullName evidence="3">L-2-amino-thiazoline-4-carboxylic acid hydrolase</fullName>
    </recommendedName>
</protein>
<dbReference type="RefSeq" id="XP_001418628.1">
    <property type="nucleotide sequence ID" value="XM_001418591.1"/>
</dbReference>
<reference evidence="1 2" key="1">
    <citation type="journal article" date="2007" name="Proc. Natl. Acad. Sci. U.S.A.">
        <title>The tiny eukaryote Ostreococcus provides genomic insights into the paradox of plankton speciation.</title>
        <authorList>
            <person name="Palenik B."/>
            <person name="Grimwood J."/>
            <person name="Aerts A."/>
            <person name="Rouze P."/>
            <person name="Salamov A."/>
            <person name="Putnam N."/>
            <person name="Dupont C."/>
            <person name="Jorgensen R."/>
            <person name="Derelle E."/>
            <person name="Rombauts S."/>
            <person name="Zhou K."/>
            <person name="Otillar R."/>
            <person name="Merchant S.S."/>
            <person name="Podell S."/>
            <person name="Gaasterland T."/>
            <person name="Napoli C."/>
            <person name="Gendler K."/>
            <person name="Manuell A."/>
            <person name="Tai V."/>
            <person name="Vallon O."/>
            <person name="Piganeau G."/>
            <person name="Jancek S."/>
            <person name="Heijde M."/>
            <person name="Jabbari K."/>
            <person name="Bowler C."/>
            <person name="Lohr M."/>
            <person name="Robbens S."/>
            <person name="Werner G."/>
            <person name="Dubchak I."/>
            <person name="Pazour G.J."/>
            <person name="Ren Q."/>
            <person name="Paulsen I."/>
            <person name="Delwiche C."/>
            <person name="Schmutz J."/>
            <person name="Rokhsar D."/>
            <person name="Van de Peer Y."/>
            <person name="Moreau H."/>
            <person name="Grigoriev I.V."/>
        </authorList>
    </citation>
    <scope>NUCLEOTIDE SEQUENCE [LARGE SCALE GENOMIC DNA]</scope>
    <source>
        <strain evidence="1 2">CCE9901</strain>
    </source>
</reference>
<sequence length="233" mass="25434">MHRPIARGFARAYATHWLPQSARTWLDGVEHAAFARALTDAMKKIPQLSGREESIAQSISARASEILEAETADGSFTRDAVETTHAKTAARACAVYECTRPYLGNDDATMDLIRTHAGAERTAQTMNGGLVRGALMLSRDPIATIASMVGNVTNDLAPGAWRREDGEFVTSTCTYREFFKKRDMEFLTATTCCSLDVDVWFSGLDAKSATVTLESSMARGDPECRISVRAGEK</sequence>
<dbReference type="HOGENOM" id="CLU_1191584_0_0_1"/>
<dbReference type="eggNOG" id="ENOG502SFU7">
    <property type="taxonomic scope" value="Eukaryota"/>
</dbReference>
<dbReference type="OrthoDB" id="10377931at2759"/>
<proteinExistence type="predicted"/>
<dbReference type="Proteomes" id="UP000001568">
    <property type="component" value="Chromosome 7"/>
</dbReference>
<name>A4RZU3_OSTLU</name>
<evidence type="ECO:0008006" key="3">
    <source>
        <dbReference type="Google" id="ProtNLM"/>
    </source>
</evidence>
<dbReference type="STRING" id="436017.A4RZU3"/>
<dbReference type="EMBL" id="CP000587">
    <property type="protein sequence ID" value="ABO96921.1"/>
    <property type="molecule type" value="Genomic_DNA"/>
</dbReference>
<accession>A4RZU3</accession>
<dbReference type="KEGG" id="olu:OSTLU_92993"/>
<dbReference type="Gramene" id="ABO96921">
    <property type="protein sequence ID" value="ABO96921"/>
    <property type="gene ID" value="OSTLU_92993"/>
</dbReference>
<keyword evidence="2" id="KW-1185">Reference proteome</keyword>